<evidence type="ECO:0000256" key="10">
    <source>
        <dbReference type="NCBIfam" id="TIGR00036"/>
    </source>
</evidence>
<evidence type="ECO:0000256" key="8">
    <source>
        <dbReference type="ARBA" id="ARBA00023154"/>
    </source>
</evidence>
<dbReference type="RefSeq" id="WP_057977938.1">
    <property type="nucleotide sequence ID" value="NZ_LKHP01000004.1"/>
</dbReference>
<keyword evidence="3 9" id="KW-0028">Amino-acid biosynthesis</keyword>
<dbReference type="NCBIfam" id="TIGR00036">
    <property type="entry name" value="dapB"/>
    <property type="match status" value="1"/>
</dbReference>
<comment type="caution">
    <text evidence="13">The sequence shown here is derived from an EMBL/GenBank/DDBJ whole genome shotgun (WGS) entry which is preliminary data.</text>
</comment>
<comment type="subcellular location">
    <subcellularLocation>
        <location evidence="9">Cytoplasm</location>
    </subcellularLocation>
</comment>
<dbReference type="GO" id="GO:0019877">
    <property type="term" value="P:diaminopimelate biosynthetic process"/>
    <property type="evidence" value="ECO:0007669"/>
    <property type="project" value="UniProtKB-UniRule"/>
</dbReference>
<evidence type="ECO:0000256" key="2">
    <source>
        <dbReference type="ARBA" id="ARBA00022490"/>
    </source>
</evidence>
<comment type="function">
    <text evidence="9">Catalyzes the conversion of 4-hydroxy-tetrahydrodipicolinate (HTPA) to tetrahydrodipicolinate.</text>
</comment>
<comment type="similarity">
    <text evidence="1 9">Belongs to the DapB family.</text>
</comment>
<dbReference type="PANTHER" id="PTHR20836">
    <property type="entry name" value="DIHYDRODIPICOLINATE REDUCTASE"/>
    <property type="match status" value="1"/>
</dbReference>
<name>A0A0R3K1E5_CALMK</name>
<evidence type="ECO:0000259" key="12">
    <source>
        <dbReference type="Pfam" id="PF05173"/>
    </source>
</evidence>
<evidence type="ECO:0000256" key="7">
    <source>
        <dbReference type="ARBA" id="ARBA00023027"/>
    </source>
</evidence>
<dbReference type="PROSITE" id="PS01298">
    <property type="entry name" value="DAPB"/>
    <property type="match status" value="1"/>
</dbReference>
<organism evidence="13 14">
    <name type="scientific">Caloramator mitchellensis</name>
    <dbReference type="NCBI Taxonomy" id="908809"/>
    <lineage>
        <taxon>Bacteria</taxon>
        <taxon>Bacillati</taxon>
        <taxon>Bacillota</taxon>
        <taxon>Clostridia</taxon>
        <taxon>Eubacteriales</taxon>
        <taxon>Clostridiaceae</taxon>
        <taxon>Caloramator</taxon>
    </lineage>
</organism>
<dbReference type="GO" id="GO:0005829">
    <property type="term" value="C:cytosol"/>
    <property type="evidence" value="ECO:0007669"/>
    <property type="project" value="TreeGrafter"/>
</dbReference>
<keyword evidence="5 9" id="KW-0220">Diaminopimelate biosynthesis</keyword>
<dbReference type="InterPro" id="IPR000846">
    <property type="entry name" value="DapB_N"/>
</dbReference>
<dbReference type="HAMAP" id="MF_00102">
    <property type="entry name" value="DapB"/>
    <property type="match status" value="1"/>
</dbReference>
<accession>A0A0R3K1E5</accession>
<dbReference type="PIRSF" id="PIRSF000161">
    <property type="entry name" value="DHPR"/>
    <property type="match status" value="1"/>
</dbReference>
<sequence length="250" mass="27417">MRVLLHGCNGRMGQVLTRIISQLEDMNVVAGVDREPNKYNNNYPVYDNLTKVQEEVDVLIDFSNHTALDSVLEFGLKRNVALVICTTGFTPEEKTKMREASKNIPVLNSANMSIGINLLNKILGQVAPVLYGDFDIEIIEKHHNQKLDSPSGTALMLADAINASLDNSLEYVYGRHSKTEKRQQNELGIHAIRGGAIVGEHSVIFAGAGEVIEINHSALSRDVFAYGAIRAAKFLSGKEAGFYTMSDVIG</sequence>
<comment type="catalytic activity">
    <reaction evidence="9">
        <text>(S)-2,3,4,5-tetrahydrodipicolinate + NADP(+) + H2O = (2S,4S)-4-hydroxy-2,3,4,5-tetrahydrodipicolinate + NADPH + H(+)</text>
        <dbReference type="Rhea" id="RHEA:35331"/>
        <dbReference type="ChEBI" id="CHEBI:15377"/>
        <dbReference type="ChEBI" id="CHEBI:15378"/>
        <dbReference type="ChEBI" id="CHEBI:16845"/>
        <dbReference type="ChEBI" id="CHEBI:57783"/>
        <dbReference type="ChEBI" id="CHEBI:58349"/>
        <dbReference type="ChEBI" id="CHEBI:67139"/>
        <dbReference type="EC" id="1.17.1.8"/>
    </reaction>
</comment>
<dbReference type="GO" id="GO:0050661">
    <property type="term" value="F:NADP binding"/>
    <property type="evidence" value="ECO:0007669"/>
    <property type="project" value="UniProtKB-UniRule"/>
</dbReference>
<dbReference type="GO" id="GO:0051287">
    <property type="term" value="F:NAD binding"/>
    <property type="evidence" value="ECO:0007669"/>
    <property type="project" value="UniProtKB-UniRule"/>
</dbReference>
<dbReference type="GO" id="GO:0008839">
    <property type="term" value="F:4-hydroxy-tetrahydrodipicolinate reductase"/>
    <property type="evidence" value="ECO:0007669"/>
    <property type="project" value="UniProtKB-UniRule"/>
</dbReference>
<comment type="caution">
    <text evidence="9">Was originally thought to be a dihydrodipicolinate reductase (DHDPR), catalyzing the conversion of dihydrodipicolinate to tetrahydrodipicolinate. However, it was shown in E.coli that the substrate of the enzymatic reaction is not dihydrodipicolinate (DHDP) but in fact (2S,4S)-4-hydroxy-2,3,4,5-tetrahydrodipicolinic acid (HTPA), the product released by the DapA-catalyzed reaction.</text>
</comment>
<dbReference type="STRING" id="908809.ABG79_01023"/>
<keyword evidence="4 9" id="KW-0521">NADP</keyword>
<keyword evidence="6 9" id="KW-0560">Oxidoreductase</keyword>
<feature type="active site" description="Proton donor" evidence="9">
    <location>
        <position position="146"/>
    </location>
</feature>
<keyword evidence="7 9" id="KW-0520">NAD</keyword>
<comment type="catalytic activity">
    <reaction evidence="9">
        <text>(S)-2,3,4,5-tetrahydrodipicolinate + NAD(+) + H2O = (2S,4S)-4-hydroxy-2,3,4,5-tetrahydrodipicolinate + NADH + H(+)</text>
        <dbReference type="Rhea" id="RHEA:35323"/>
        <dbReference type="ChEBI" id="CHEBI:15377"/>
        <dbReference type="ChEBI" id="CHEBI:15378"/>
        <dbReference type="ChEBI" id="CHEBI:16845"/>
        <dbReference type="ChEBI" id="CHEBI:57540"/>
        <dbReference type="ChEBI" id="CHEBI:57945"/>
        <dbReference type="ChEBI" id="CHEBI:67139"/>
        <dbReference type="EC" id="1.17.1.8"/>
    </reaction>
</comment>
<dbReference type="Gene3D" id="3.40.50.720">
    <property type="entry name" value="NAD(P)-binding Rossmann-like Domain"/>
    <property type="match status" value="1"/>
</dbReference>
<gene>
    <name evidence="9 13" type="primary">dapB</name>
    <name evidence="13" type="ORF">ABG79_01023</name>
</gene>
<dbReference type="UniPathway" id="UPA00034">
    <property type="reaction ID" value="UER00018"/>
</dbReference>
<dbReference type="SUPFAM" id="SSF51735">
    <property type="entry name" value="NAD(P)-binding Rossmann-fold domains"/>
    <property type="match status" value="1"/>
</dbReference>
<dbReference type="CDD" id="cd02274">
    <property type="entry name" value="DHDPR_N"/>
    <property type="match status" value="1"/>
</dbReference>
<evidence type="ECO:0000256" key="6">
    <source>
        <dbReference type="ARBA" id="ARBA00023002"/>
    </source>
</evidence>
<keyword evidence="8 9" id="KW-0457">Lysine biosynthesis</keyword>
<comment type="subunit">
    <text evidence="9">Homotetramer.</text>
</comment>
<dbReference type="InterPro" id="IPR023940">
    <property type="entry name" value="DHDPR_bac"/>
</dbReference>
<dbReference type="InterPro" id="IPR022664">
    <property type="entry name" value="DapB_N_CS"/>
</dbReference>
<evidence type="ECO:0000313" key="13">
    <source>
        <dbReference type="EMBL" id="KRQ87220.1"/>
    </source>
</evidence>
<dbReference type="OrthoDB" id="9790352at2"/>
<dbReference type="AlphaFoldDB" id="A0A0R3K1E5"/>
<evidence type="ECO:0000313" key="14">
    <source>
        <dbReference type="Proteomes" id="UP000052015"/>
    </source>
</evidence>
<evidence type="ECO:0000256" key="9">
    <source>
        <dbReference type="HAMAP-Rule" id="MF_00102"/>
    </source>
</evidence>
<feature type="binding site" evidence="9">
    <location>
        <begin position="7"/>
        <end position="12"/>
    </location>
    <ligand>
        <name>NAD(+)</name>
        <dbReference type="ChEBI" id="CHEBI:57540"/>
    </ligand>
</feature>
<comment type="pathway">
    <text evidence="9">Amino-acid biosynthesis; L-lysine biosynthesis via DAP pathway; (S)-tetrahydrodipicolinate from L-aspartate: step 4/4.</text>
</comment>
<dbReference type="EC" id="1.17.1.8" evidence="9 10"/>
<dbReference type="InterPro" id="IPR022663">
    <property type="entry name" value="DapB_C"/>
</dbReference>
<dbReference type="GO" id="GO:0009089">
    <property type="term" value="P:lysine biosynthetic process via diaminopimelate"/>
    <property type="evidence" value="ECO:0007669"/>
    <property type="project" value="UniProtKB-UniRule"/>
</dbReference>
<dbReference type="Proteomes" id="UP000052015">
    <property type="component" value="Unassembled WGS sequence"/>
</dbReference>
<keyword evidence="14" id="KW-1185">Reference proteome</keyword>
<feature type="binding site" evidence="9">
    <location>
        <begin position="85"/>
        <end position="87"/>
    </location>
    <ligand>
        <name>NAD(+)</name>
        <dbReference type="ChEBI" id="CHEBI:57540"/>
    </ligand>
</feature>
<evidence type="ECO:0000256" key="3">
    <source>
        <dbReference type="ARBA" id="ARBA00022605"/>
    </source>
</evidence>
<dbReference type="EMBL" id="LKHP01000004">
    <property type="protein sequence ID" value="KRQ87220.1"/>
    <property type="molecule type" value="Genomic_DNA"/>
</dbReference>
<dbReference type="InterPro" id="IPR036291">
    <property type="entry name" value="NAD(P)-bd_dom_sf"/>
</dbReference>
<proteinExistence type="inferred from homology"/>
<protein>
    <recommendedName>
        <fullName evidence="9 10">4-hydroxy-tetrahydrodipicolinate reductase</fullName>
        <shortName evidence="9">HTPA reductase</shortName>
        <ecNumber evidence="9 10">1.17.1.8</ecNumber>
    </recommendedName>
</protein>
<evidence type="ECO:0000256" key="5">
    <source>
        <dbReference type="ARBA" id="ARBA00022915"/>
    </source>
</evidence>
<feature type="domain" description="Dihydrodipicolinate reductase N-terminal" evidence="11">
    <location>
        <begin position="1"/>
        <end position="112"/>
    </location>
</feature>
<evidence type="ECO:0000259" key="11">
    <source>
        <dbReference type="Pfam" id="PF01113"/>
    </source>
</evidence>
<evidence type="ECO:0000256" key="1">
    <source>
        <dbReference type="ARBA" id="ARBA00006642"/>
    </source>
</evidence>
<dbReference type="GO" id="GO:0016726">
    <property type="term" value="F:oxidoreductase activity, acting on CH or CH2 groups, NAD or NADP as acceptor"/>
    <property type="evidence" value="ECO:0007669"/>
    <property type="project" value="UniProtKB-UniRule"/>
</dbReference>
<keyword evidence="2 9" id="KW-0963">Cytoplasm</keyword>
<feature type="binding site" evidence="9">
    <location>
        <begin position="109"/>
        <end position="112"/>
    </location>
    <ligand>
        <name>NAD(+)</name>
        <dbReference type="ChEBI" id="CHEBI:57540"/>
    </ligand>
</feature>
<dbReference type="Pfam" id="PF05173">
    <property type="entry name" value="DapB_C"/>
    <property type="match status" value="1"/>
</dbReference>
<dbReference type="Pfam" id="PF01113">
    <property type="entry name" value="DapB_N"/>
    <property type="match status" value="1"/>
</dbReference>
<evidence type="ECO:0000256" key="4">
    <source>
        <dbReference type="ARBA" id="ARBA00022857"/>
    </source>
</evidence>
<comment type="caution">
    <text evidence="9">Lacks conserved residue(s) required for the propagation of feature annotation.</text>
</comment>
<feature type="binding site" evidence="9">
    <location>
        <position position="143"/>
    </location>
    <ligand>
        <name>(S)-2,3,4,5-tetrahydrodipicolinate</name>
        <dbReference type="ChEBI" id="CHEBI:16845"/>
    </ligand>
</feature>
<feature type="active site" description="Proton donor/acceptor" evidence="9">
    <location>
        <position position="142"/>
    </location>
</feature>
<dbReference type="PATRIC" id="fig|908809.3.peg.1029"/>
<feature type="domain" description="Dihydrodipicolinate reductase C-terminal" evidence="12">
    <location>
        <begin position="115"/>
        <end position="249"/>
    </location>
</feature>
<dbReference type="SUPFAM" id="SSF55347">
    <property type="entry name" value="Glyceraldehyde-3-phosphate dehydrogenase-like, C-terminal domain"/>
    <property type="match status" value="1"/>
</dbReference>
<feature type="binding site" evidence="9">
    <location>
        <begin position="152"/>
        <end position="153"/>
    </location>
    <ligand>
        <name>(S)-2,3,4,5-tetrahydrodipicolinate</name>
        <dbReference type="ChEBI" id="CHEBI:16845"/>
    </ligand>
</feature>
<dbReference type="Gene3D" id="3.30.360.10">
    <property type="entry name" value="Dihydrodipicolinate Reductase, domain 2"/>
    <property type="match status" value="1"/>
</dbReference>
<dbReference type="PANTHER" id="PTHR20836:SF7">
    <property type="entry name" value="4-HYDROXY-TETRAHYDRODIPICOLINATE REDUCTASE"/>
    <property type="match status" value="1"/>
</dbReference>
<dbReference type="FunFam" id="3.30.360.10:FF:000009">
    <property type="entry name" value="4-hydroxy-tetrahydrodipicolinate reductase"/>
    <property type="match status" value="1"/>
</dbReference>
<reference evidence="13 14" key="1">
    <citation type="submission" date="2015-09" db="EMBL/GenBank/DDBJ databases">
        <title>Draft genome sequence of a Caloramator mitchellensis, a moderate thermophile from the Great Artesian Basin of Australia.</title>
        <authorList>
            <person name="Patel B.K."/>
        </authorList>
    </citation>
    <scope>NUCLEOTIDE SEQUENCE [LARGE SCALE GENOMIC DNA]</scope>
    <source>
        <strain evidence="13 14">VF08</strain>
    </source>
</reference>